<name>A0ABU0MZJ4_9FIRM</name>
<feature type="transmembrane region" description="Helical" evidence="7">
    <location>
        <begin position="20"/>
        <end position="40"/>
    </location>
</feature>
<evidence type="ECO:0000256" key="3">
    <source>
        <dbReference type="ARBA" id="ARBA00022475"/>
    </source>
</evidence>
<reference evidence="9 10" key="1">
    <citation type="submission" date="2023-07" db="EMBL/GenBank/DDBJ databases">
        <title>Genomic Encyclopedia of Type Strains, Phase IV (KMG-IV): sequencing the most valuable type-strain genomes for metagenomic binning, comparative biology and taxonomic classification.</title>
        <authorList>
            <person name="Goeker M."/>
        </authorList>
    </citation>
    <scope>NUCLEOTIDE SEQUENCE [LARGE SCALE GENOMIC DNA]</scope>
    <source>
        <strain evidence="9 10">DSM 15049</strain>
    </source>
</reference>
<dbReference type="SUPFAM" id="SSF161098">
    <property type="entry name" value="MetI-like"/>
    <property type="match status" value="1"/>
</dbReference>
<dbReference type="InterPro" id="IPR000515">
    <property type="entry name" value="MetI-like"/>
</dbReference>
<evidence type="ECO:0000256" key="4">
    <source>
        <dbReference type="ARBA" id="ARBA00022692"/>
    </source>
</evidence>
<dbReference type="CDD" id="cd06261">
    <property type="entry name" value="TM_PBP2"/>
    <property type="match status" value="1"/>
</dbReference>
<dbReference type="PANTHER" id="PTHR43227:SF11">
    <property type="entry name" value="BLL4140 PROTEIN"/>
    <property type="match status" value="1"/>
</dbReference>
<comment type="subcellular location">
    <subcellularLocation>
        <location evidence="1 7">Cell membrane</location>
        <topology evidence="1 7">Multi-pass membrane protein</topology>
    </subcellularLocation>
</comment>
<comment type="caution">
    <text evidence="9">The sequence shown here is derived from an EMBL/GenBank/DDBJ whole genome shotgun (WGS) entry which is preliminary data.</text>
</comment>
<gene>
    <name evidence="9" type="ORF">QOZ92_001451</name>
</gene>
<dbReference type="EMBL" id="JAUSWG010000005">
    <property type="protein sequence ID" value="MDQ0556337.1"/>
    <property type="molecule type" value="Genomic_DNA"/>
</dbReference>
<evidence type="ECO:0000313" key="10">
    <source>
        <dbReference type="Proteomes" id="UP001232584"/>
    </source>
</evidence>
<feature type="transmembrane region" description="Helical" evidence="7">
    <location>
        <begin position="265"/>
        <end position="283"/>
    </location>
</feature>
<proteinExistence type="inferred from homology"/>
<dbReference type="Proteomes" id="UP001232584">
    <property type="component" value="Unassembled WGS sequence"/>
</dbReference>
<keyword evidence="6 7" id="KW-0472">Membrane</keyword>
<evidence type="ECO:0000256" key="1">
    <source>
        <dbReference type="ARBA" id="ARBA00004651"/>
    </source>
</evidence>
<feature type="transmembrane region" description="Helical" evidence="7">
    <location>
        <begin position="111"/>
        <end position="131"/>
    </location>
</feature>
<evidence type="ECO:0000256" key="7">
    <source>
        <dbReference type="RuleBase" id="RU363032"/>
    </source>
</evidence>
<accession>A0ABU0MZJ4</accession>
<keyword evidence="10" id="KW-1185">Reference proteome</keyword>
<evidence type="ECO:0000259" key="8">
    <source>
        <dbReference type="PROSITE" id="PS50928"/>
    </source>
</evidence>
<keyword evidence="5 7" id="KW-1133">Transmembrane helix</keyword>
<dbReference type="Gene3D" id="1.10.3720.10">
    <property type="entry name" value="MetI-like"/>
    <property type="match status" value="1"/>
</dbReference>
<keyword evidence="3" id="KW-1003">Cell membrane</keyword>
<sequence>MLRKLTKTKQMKELKINKAVLGFLIPSLIGVSIFILIPFLDVVIRSFQSEVSREFVFLDNYIEIFSNIPFRLAAKNTLRFVLVCIPLLLGLSLLLAVLIHELFRSSEKLTTSFLVPLAIPIASVVLVWRIVFHQQGILNGFLVNLGASGVDWMNSDYAFWILVFTYIWKNLGYNIILWLAGLSCIPKEIYEAAKVDGASRWSAFRNITMPILKPTLYTITVLSLLNSFKVFREAYLIAGDYPDKSMYLLQHLFNNWFRELSFGKISAASVVMSVIIFILIMFLQRSWESEN</sequence>
<dbReference type="RefSeq" id="WP_307505322.1">
    <property type="nucleotide sequence ID" value="NZ_BAAACE010000021.1"/>
</dbReference>
<comment type="similarity">
    <text evidence="7">Belongs to the binding-protein-dependent transport system permease family.</text>
</comment>
<evidence type="ECO:0000313" key="9">
    <source>
        <dbReference type="EMBL" id="MDQ0556337.1"/>
    </source>
</evidence>
<feature type="transmembrane region" description="Helical" evidence="7">
    <location>
        <begin position="157"/>
        <end position="180"/>
    </location>
</feature>
<dbReference type="PROSITE" id="PS50928">
    <property type="entry name" value="ABC_TM1"/>
    <property type="match status" value="1"/>
</dbReference>
<keyword evidence="4 7" id="KW-0812">Transmembrane</keyword>
<feature type="transmembrane region" description="Helical" evidence="7">
    <location>
        <begin position="80"/>
        <end position="99"/>
    </location>
</feature>
<dbReference type="Pfam" id="PF00528">
    <property type="entry name" value="BPD_transp_1"/>
    <property type="match status" value="1"/>
</dbReference>
<dbReference type="PANTHER" id="PTHR43227">
    <property type="entry name" value="BLL4140 PROTEIN"/>
    <property type="match status" value="1"/>
</dbReference>
<dbReference type="InterPro" id="IPR050809">
    <property type="entry name" value="UgpAE/MalFG_permease"/>
</dbReference>
<evidence type="ECO:0000256" key="2">
    <source>
        <dbReference type="ARBA" id="ARBA00022448"/>
    </source>
</evidence>
<evidence type="ECO:0000256" key="5">
    <source>
        <dbReference type="ARBA" id="ARBA00022989"/>
    </source>
</evidence>
<evidence type="ECO:0000256" key="6">
    <source>
        <dbReference type="ARBA" id="ARBA00023136"/>
    </source>
</evidence>
<protein>
    <submittedName>
        <fullName evidence="9">Multiple sugar transport system permease protein</fullName>
    </submittedName>
</protein>
<keyword evidence="2 7" id="KW-0813">Transport</keyword>
<feature type="domain" description="ABC transmembrane type-1" evidence="8">
    <location>
        <begin position="74"/>
        <end position="283"/>
    </location>
</feature>
<keyword evidence="9" id="KW-0762">Sugar transport</keyword>
<organism evidence="9 10">
    <name type="scientific">Paraclostridium ghonii</name>
    <dbReference type="NCBI Taxonomy" id="29358"/>
    <lineage>
        <taxon>Bacteria</taxon>
        <taxon>Bacillati</taxon>
        <taxon>Bacillota</taxon>
        <taxon>Clostridia</taxon>
        <taxon>Peptostreptococcales</taxon>
        <taxon>Peptostreptococcaceae</taxon>
        <taxon>Paraclostridium</taxon>
    </lineage>
</organism>
<dbReference type="InterPro" id="IPR035906">
    <property type="entry name" value="MetI-like_sf"/>
</dbReference>